<keyword evidence="5 8" id="KW-1133">Transmembrane helix</keyword>
<feature type="compositionally biased region" description="Basic residues" evidence="7">
    <location>
        <begin position="203"/>
        <end position="215"/>
    </location>
</feature>
<keyword evidence="10" id="KW-1185">Reference proteome</keyword>
<evidence type="ECO:0000256" key="3">
    <source>
        <dbReference type="ARBA" id="ARBA00022475"/>
    </source>
</evidence>
<proteinExistence type="inferred from homology"/>
<evidence type="ECO:0000256" key="7">
    <source>
        <dbReference type="SAM" id="MobiDB-lite"/>
    </source>
</evidence>
<comment type="similarity">
    <text evidence="2">Belongs to the CPA3 antiporters (TC 2.A.63) subunit E family.</text>
</comment>
<gene>
    <name evidence="9" type="ORF">N868_08625</name>
</gene>
<feature type="compositionally biased region" description="Basic and acidic residues" evidence="7">
    <location>
        <begin position="186"/>
        <end position="199"/>
    </location>
</feature>
<name>A0A0A0BT67_9CELL</name>
<comment type="subcellular location">
    <subcellularLocation>
        <location evidence="1">Cell membrane</location>
        <topology evidence="1">Multi-pass membrane protein</topology>
    </subcellularLocation>
</comment>
<reference evidence="9 10" key="2">
    <citation type="journal article" date="2015" name="Stand. Genomic Sci.">
        <title>Draft genome sequence of Cellulomonas carbonis T26(T) and comparative analysis of six Cellulomonas genomes.</title>
        <authorList>
            <person name="Zhuang W."/>
            <person name="Zhang S."/>
            <person name="Xia X."/>
            <person name="Wang G."/>
        </authorList>
    </citation>
    <scope>NUCLEOTIDE SEQUENCE [LARGE SCALE GENOMIC DNA]</scope>
    <source>
        <strain evidence="9 10">T26</strain>
    </source>
</reference>
<sequence>MSLHPRRRALRVRVATALWLAVVWAMLWGNFAVGTLLVGLVLGVVVVAALPMPQIDSHVRARPLRLLGLAGWFLAEVVRASWQVAFLALHPRRTPRSAVVAVRLRAESDLYLTLTAAVTSLIPGSVIVEAHRVTGTLYVHVLDVGLSGGVEGARHHALDTEARILRALASDDELAAAGLSTWRPGDPLHEPPADAERAGTGHAHGHAHGHGHGTGHRGTTGTEAGR</sequence>
<dbReference type="Proteomes" id="UP000029839">
    <property type="component" value="Unassembled WGS sequence"/>
</dbReference>
<dbReference type="EMBL" id="AXCY01000036">
    <property type="protein sequence ID" value="KGM10877.1"/>
    <property type="molecule type" value="Genomic_DNA"/>
</dbReference>
<feature type="transmembrane region" description="Helical" evidence="8">
    <location>
        <begin position="12"/>
        <end position="29"/>
    </location>
</feature>
<dbReference type="Pfam" id="PF01899">
    <property type="entry name" value="MNHE"/>
    <property type="match status" value="1"/>
</dbReference>
<dbReference type="PANTHER" id="PTHR34584:SF1">
    <property type="entry name" value="NA(+)_H(+) ANTIPORTER SUBUNIT E1"/>
    <property type="match status" value="1"/>
</dbReference>
<dbReference type="GO" id="GO:0005886">
    <property type="term" value="C:plasma membrane"/>
    <property type="evidence" value="ECO:0007669"/>
    <property type="project" value="UniProtKB-SubCell"/>
</dbReference>
<reference evidence="9 10" key="1">
    <citation type="submission" date="2013-08" db="EMBL/GenBank/DDBJ databases">
        <title>Genome sequencing of Cellulomonas carbonis T26.</title>
        <authorList>
            <person name="Chen F."/>
            <person name="Li Y."/>
            <person name="Wang G."/>
        </authorList>
    </citation>
    <scope>NUCLEOTIDE SEQUENCE [LARGE SCALE GENOMIC DNA]</scope>
    <source>
        <strain evidence="9 10">T26</strain>
    </source>
</reference>
<dbReference type="GO" id="GO:0008324">
    <property type="term" value="F:monoatomic cation transmembrane transporter activity"/>
    <property type="evidence" value="ECO:0007669"/>
    <property type="project" value="InterPro"/>
</dbReference>
<dbReference type="AlphaFoldDB" id="A0A0A0BT67"/>
<evidence type="ECO:0000256" key="6">
    <source>
        <dbReference type="ARBA" id="ARBA00023136"/>
    </source>
</evidence>
<evidence type="ECO:0000256" key="2">
    <source>
        <dbReference type="ARBA" id="ARBA00006228"/>
    </source>
</evidence>
<feature type="transmembrane region" description="Helical" evidence="8">
    <location>
        <begin position="64"/>
        <end position="90"/>
    </location>
</feature>
<evidence type="ECO:0000313" key="9">
    <source>
        <dbReference type="EMBL" id="KGM10877.1"/>
    </source>
</evidence>
<evidence type="ECO:0000256" key="8">
    <source>
        <dbReference type="SAM" id="Phobius"/>
    </source>
</evidence>
<keyword evidence="4 8" id="KW-0812">Transmembrane</keyword>
<dbReference type="PANTHER" id="PTHR34584">
    <property type="entry name" value="NA(+)/H(+) ANTIPORTER SUBUNIT E1"/>
    <property type="match status" value="1"/>
</dbReference>
<evidence type="ECO:0000256" key="1">
    <source>
        <dbReference type="ARBA" id="ARBA00004651"/>
    </source>
</evidence>
<feature type="compositionally biased region" description="Low complexity" evidence="7">
    <location>
        <begin position="217"/>
        <end position="226"/>
    </location>
</feature>
<organism evidence="9 10">
    <name type="scientific">Cellulomonas carbonis T26</name>
    <dbReference type="NCBI Taxonomy" id="947969"/>
    <lineage>
        <taxon>Bacteria</taxon>
        <taxon>Bacillati</taxon>
        <taxon>Actinomycetota</taxon>
        <taxon>Actinomycetes</taxon>
        <taxon>Micrococcales</taxon>
        <taxon>Cellulomonadaceae</taxon>
        <taxon>Cellulomonas</taxon>
    </lineage>
</organism>
<evidence type="ECO:0000256" key="5">
    <source>
        <dbReference type="ARBA" id="ARBA00022989"/>
    </source>
</evidence>
<feature type="region of interest" description="Disordered" evidence="7">
    <location>
        <begin position="179"/>
        <end position="226"/>
    </location>
</feature>
<evidence type="ECO:0000313" key="10">
    <source>
        <dbReference type="Proteomes" id="UP000029839"/>
    </source>
</evidence>
<dbReference type="NCBIfam" id="NF006521">
    <property type="entry name" value="PRK08965.1-5"/>
    <property type="match status" value="1"/>
</dbReference>
<accession>A0A0A0BT67</accession>
<dbReference type="OrthoDB" id="3556991at2"/>
<protein>
    <submittedName>
        <fullName evidence="9">Sodium:proton antiporter</fullName>
    </submittedName>
</protein>
<keyword evidence="3" id="KW-1003">Cell membrane</keyword>
<dbReference type="InterPro" id="IPR002758">
    <property type="entry name" value="Cation_antiport_E"/>
</dbReference>
<feature type="transmembrane region" description="Helical" evidence="8">
    <location>
        <begin position="35"/>
        <end position="52"/>
    </location>
</feature>
<dbReference type="RefSeq" id="WP_081978693.1">
    <property type="nucleotide sequence ID" value="NZ_AXCY01000036.1"/>
</dbReference>
<keyword evidence="6 8" id="KW-0472">Membrane</keyword>
<comment type="caution">
    <text evidence="9">The sequence shown here is derived from an EMBL/GenBank/DDBJ whole genome shotgun (WGS) entry which is preliminary data.</text>
</comment>
<evidence type="ECO:0000256" key="4">
    <source>
        <dbReference type="ARBA" id="ARBA00022692"/>
    </source>
</evidence>